<dbReference type="AlphaFoldDB" id="A0A3R9YJJ7"/>
<dbReference type="SUPFAM" id="SSF51735">
    <property type="entry name" value="NAD(P)-binding Rossmann-fold domains"/>
    <property type="match status" value="1"/>
</dbReference>
<dbReference type="InterPro" id="IPR036291">
    <property type="entry name" value="NAD(P)-bd_dom_sf"/>
</dbReference>
<protein>
    <submittedName>
        <fullName evidence="2">3-oxoacyl-ACP reductase</fullName>
    </submittedName>
</protein>
<comment type="similarity">
    <text evidence="1">Belongs to the short-chain dehydrogenases/reductases (SDR) family.</text>
</comment>
<dbReference type="Pfam" id="PF13561">
    <property type="entry name" value="adh_short_C2"/>
    <property type="match status" value="1"/>
</dbReference>
<dbReference type="CDD" id="cd05233">
    <property type="entry name" value="SDR_c"/>
    <property type="match status" value="1"/>
</dbReference>
<gene>
    <name evidence="2" type="ORF">C7P63_05540</name>
</gene>
<dbReference type="EMBL" id="PXZH01000002">
    <property type="protein sequence ID" value="RST89239.1"/>
    <property type="molecule type" value="Genomic_DNA"/>
</dbReference>
<sequence>MKYALILGASGDIGRACAKALAEDGWSLYCHYYHHKERVVELNEELRQLYPKQDFFSVGFDMTHETSLEPLLNQLFQVDSIIFANGKTVYKLLTDTTSQEIDELWQLMIKTPMCMCQALQSKLSHQHQGRIIFIGSVYGLSGSSMEVAYSTVKGAQQSFAKAYAQEVSSLGITVNVVAPGAVNTQMNANWTDEEKACLLAEIPMRRMAEPKEVAQVVRFLVKEEAGYITGTTIPITGGWKI</sequence>
<dbReference type="PRINTS" id="PR00081">
    <property type="entry name" value="GDHRDH"/>
</dbReference>
<dbReference type="OrthoDB" id="9803333at2"/>
<comment type="caution">
    <text evidence="2">The sequence shown here is derived from an EMBL/GenBank/DDBJ whole genome shotgun (WGS) entry which is preliminary data.</text>
</comment>
<proteinExistence type="inferred from homology"/>
<dbReference type="RefSeq" id="WP_125943173.1">
    <property type="nucleotide sequence ID" value="NZ_PXZH01000002.1"/>
</dbReference>
<organism evidence="2 3">
    <name type="scientific">Vagococcus humatus</name>
    <dbReference type="NCBI Taxonomy" id="1889241"/>
    <lineage>
        <taxon>Bacteria</taxon>
        <taxon>Bacillati</taxon>
        <taxon>Bacillota</taxon>
        <taxon>Bacilli</taxon>
        <taxon>Lactobacillales</taxon>
        <taxon>Enterococcaceae</taxon>
        <taxon>Vagococcus</taxon>
    </lineage>
</organism>
<evidence type="ECO:0000313" key="2">
    <source>
        <dbReference type="EMBL" id="RST89239.1"/>
    </source>
</evidence>
<evidence type="ECO:0000313" key="3">
    <source>
        <dbReference type="Proteomes" id="UP000277864"/>
    </source>
</evidence>
<dbReference type="Gene3D" id="3.40.50.720">
    <property type="entry name" value="NAD(P)-binding Rossmann-like Domain"/>
    <property type="match status" value="1"/>
</dbReference>
<dbReference type="Proteomes" id="UP000277864">
    <property type="component" value="Unassembled WGS sequence"/>
</dbReference>
<name>A0A3R9YJJ7_9ENTE</name>
<reference evidence="2 3" key="1">
    <citation type="submission" date="2018-03" db="EMBL/GenBank/DDBJ databases">
        <authorList>
            <person name="Gulvik C.A."/>
        </authorList>
    </citation>
    <scope>NUCLEOTIDE SEQUENCE [LARGE SCALE GENOMIC DNA]</scope>
    <source>
        <strain evidence="2 3">JCM 31581</strain>
    </source>
</reference>
<evidence type="ECO:0000256" key="1">
    <source>
        <dbReference type="ARBA" id="ARBA00006484"/>
    </source>
</evidence>
<accession>A0A3R9YJJ7</accession>
<dbReference type="InterPro" id="IPR002347">
    <property type="entry name" value="SDR_fam"/>
</dbReference>
<dbReference type="PANTHER" id="PTHR42879">
    <property type="entry name" value="3-OXOACYL-(ACYL-CARRIER-PROTEIN) REDUCTASE"/>
    <property type="match status" value="1"/>
</dbReference>
<dbReference type="NCBIfam" id="NF047420">
    <property type="entry name" value="EF_P_mod_YmfI"/>
    <property type="match status" value="1"/>
</dbReference>
<keyword evidence="3" id="KW-1185">Reference proteome</keyword>
<dbReference type="PANTHER" id="PTHR42879:SF2">
    <property type="entry name" value="3-OXOACYL-[ACYL-CARRIER-PROTEIN] REDUCTASE FABG"/>
    <property type="match status" value="1"/>
</dbReference>
<dbReference type="InterPro" id="IPR050259">
    <property type="entry name" value="SDR"/>
</dbReference>